<dbReference type="Proteomes" id="UP001499854">
    <property type="component" value="Unassembled WGS sequence"/>
</dbReference>
<comment type="caution">
    <text evidence="1">The sequence shown here is derived from an EMBL/GenBank/DDBJ whole genome shotgun (WGS) entry which is preliminary data.</text>
</comment>
<reference evidence="2" key="1">
    <citation type="journal article" date="2019" name="Int. J. Syst. Evol. Microbiol.">
        <title>The Global Catalogue of Microorganisms (GCM) 10K type strain sequencing project: providing services to taxonomists for standard genome sequencing and annotation.</title>
        <authorList>
            <consortium name="The Broad Institute Genomics Platform"/>
            <consortium name="The Broad Institute Genome Sequencing Center for Infectious Disease"/>
            <person name="Wu L."/>
            <person name="Ma J."/>
        </authorList>
    </citation>
    <scope>NUCLEOTIDE SEQUENCE [LARGE SCALE GENOMIC DNA]</scope>
    <source>
        <strain evidence="2">JCM 16013</strain>
    </source>
</reference>
<dbReference type="EMBL" id="BAAAQM010000009">
    <property type="protein sequence ID" value="GAA1963641.1"/>
    <property type="molecule type" value="Genomic_DNA"/>
</dbReference>
<name>A0ABP5CGD8_9ACTN</name>
<evidence type="ECO:0000313" key="2">
    <source>
        <dbReference type="Proteomes" id="UP001499854"/>
    </source>
</evidence>
<protein>
    <submittedName>
        <fullName evidence="1">Uncharacterized protein</fullName>
    </submittedName>
</protein>
<organism evidence="1 2">
    <name type="scientific">Catenulispora subtropica</name>
    <dbReference type="NCBI Taxonomy" id="450798"/>
    <lineage>
        <taxon>Bacteria</taxon>
        <taxon>Bacillati</taxon>
        <taxon>Actinomycetota</taxon>
        <taxon>Actinomycetes</taxon>
        <taxon>Catenulisporales</taxon>
        <taxon>Catenulisporaceae</taxon>
        <taxon>Catenulispora</taxon>
    </lineage>
</organism>
<sequence>MSHPYSAEMSDAADDPRFMLQTAILGFHQARVRFREHDADALPERVVIPLAEAMWWAVSIHEGFAELCAADYAKLSGQTGALVLQGARYARNRLGHQRALAVERVNGIIPPLTPPLRMFEFIWRPAADLPPPDRPDPRGLANYERYLSGKAARQTLDDCAGWFETCRNKLHSHFGFAWPASP</sequence>
<evidence type="ECO:0000313" key="1">
    <source>
        <dbReference type="EMBL" id="GAA1963641.1"/>
    </source>
</evidence>
<gene>
    <name evidence="1" type="ORF">GCM10009838_20920</name>
</gene>
<keyword evidence="2" id="KW-1185">Reference proteome</keyword>
<proteinExistence type="predicted"/>
<accession>A0ABP5CGD8</accession>